<accession>V5FZJ8</accession>
<keyword evidence="3" id="KW-0418">Kinase</keyword>
<feature type="domain" description="Protein kinase" evidence="8">
    <location>
        <begin position="281"/>
        <end position="775"/>
    </location>
</feature>
<evidence type="ECO:0000256" key="7">
    <source>
        <dbReference type="SAM" id="MobiDB-lite"/>
    </source>
</evidence>
<feature type="compositionally biased region" description="Low complexity" evidence="7">
    <location>
        <begin position="382"/>
        <end position="395"/>
    </location>
</feature>
<dbReference type="PROSITE" id="PS50011">
    <property type="entry name" value="PROTEIN_KINASE_DOM"/>
    <property type="match status" value="1"/>
</dbReference>
<dbReference type="GO" id="GO:0005524">
    <property type="term" value="F:ATP binding"/>
    <property type="evidence" value="ECO:0007669"/>
    <property type="project" value="UniProtKB-UniRule"/>
</dbReference>
<dbReference type="GO" id="GO:0005634">
    <property type="term" value="C:nucleus"/>
    <property type="evidence" value="ECO:0007669"/>
    <property type="project" value="TreeGrafter"/>
</dbReference>
<dbReference type="InParanoid" id="V5FZJ8"/>
<feature type="region of interest" description="Disordered" evidence="7">
    <location>
        <begin position="366"/>
        <end position="457"/>
    </location>
</feature>
<feature type="region of interest" description="Disordered" evidence="7">
    <location>
        <begin position="245"/>
        <end position="271"/>
    </location>
</feature>
<comment type="caution">
    <text evidence="9">The sequence shown here is derived from an EMBL/GenBank/DDBJ whole genome shotgun (WGS) entry which is preliminary data.</text>
</comment>
<dbReference type="SUPFAM" id="SSF56112">
    <property type="entry name" value="Protein kinase-like (PK-like)"/>
    <property type="match status" value="1"/>
</dbReference>
<dbReference type="eggNOG" id="KOG1035">
    <property type="taxonomic scope" value="Eukaryota"/>
</dbReference>
<dbReference type="SMART" id="SM00220">
    <property type="entry name" value="S_TKc"/>
    <property type="match status" value="1"/>
</dbReference>
<organism evidence="9 10">
    <name type="scientific">Byssochlamys spectabilis (strain No. 5 / NBRC 109023)</name>
    <name type="common">Paecilomyces variotii</name>
    <dbReference type="NCBI Taxonomy" id="1356009"/>
    <lineage>
        <taxon>Eukaryota</taxon>
        <taxon>Fungi</taxon>
        <taxon>Dikarya</taxon>
        <taxon>Ascomycota</taxon>
        <taxon>Pezizomycotina</taxon>
        <taxon>Eurotiomycetes</taxon>
        <taxon>Eurotiomycetidae</taxon>
        <taxon>Eurotiales</taxon>
        <taxon>Thermoascaceae</taxon>
        <taxon>Paecilomyces</taxon>
    </lineage>
</organism>
<reference evidence="10" key="1">
    <citation type="journal article" date="2014" name="Genome Announc.">
        <title>Draft genome sequence of the formaldehyde-resistant fungus Byssochlamys spectabilis No. 5 (anamorph Paecilomyces variotii No. 5) (NBRC109023).</title>
        <authorList>
            <person name="Oka T."/>
            <person name="Ekino K."/>
            <person name="Fukuda K."/>
            <person name="Nomura Y."/>
        </authorList>
    </citation>
    <scope>NUCLEOTIDE SEQUENCE [LARGE SCALE GENOMIC DNA]</scope>
    <source>
        <strain evidence="10">No. 5 / NBRC 109023</strain>
    </source>
</reference>
<evidence type="ECO:0000313" key="10">
    <source>
        <dbReference type="Proteomes" id="UP000018001"/>
    </source>
</evidence>
<evidence type="ECO:0000256" key="3">
    <source>
        <dbReference type="ARBA" id="ARBA00022777"/>
    </source>
</evidence>
<dbReference type="OrthoDB" id="1405469at2759"/>
<dbReference type="GO" id="GO:0005829">
    <property type="term" value="C:cytosol"/>
    <property type="evidence" value="ECO:0007669"/>
    <property type="project" value="TreeGrafter"/>
</dbReference>
<evidence type="ECO:0000259" key="8">
    <source>
        <dbReference type="PROSITE" id="PS50011"/>
    </source>
</evidence>
<dbReference type="Gene3D" id="1.10.510.10">
    <property type="entry name" value="Transferase(Phosphotransferase) domain 1"/>
    <property type="match status" value="1"/>
</dbReference>
<comment type="similarity">
    <text evidence="5">Belongs to the protein kinase superfamily. Ser/Thr protein kinase family. GCN2 subfamily.</text>
</comment>
<dbReference type="GO" id="GO:0004694">
    <property type="term" value="F:eukaryotic translation initiation factor 2alpha kinase activity"/>
    <property type="evidence" value="ECO:0007669"/>
    <property type="project" value="TreeGrafter"/>
</dbReference>
<proteinExistence type="inferred from homology"/>
<evidence type="ECO:0000256" key="6">
    <source>
        <dbReference type="PROSITE-ProRule" id="PRU10141"/>
    </source>
</evidence>
<protein>
    <recommendedName>
        <fullName evidence="8">Protein kinase domain-containing protein</fullName>
    </recommendedName>
</protein>
<dbReference type="PROSITE" id="PS00107">
    <property type="entry name" value="PROTEIN_KINASE_ATP"/>
    <property type="match status" value="1"/>
</dbReference>
<name>V5FZJ8_BYSSN</name>
<dbReference type="PROSITE" id="PS00108">
    <property type="entry name" value="PROTEIN_KINASE_ST"/>
    <property type="match status" value="1"/>
</dbReference>
<evidence type="ECO:0000256" key="5">
    <source>
        <dbReference type="ARBA" id="ARBA00037982"/>
    </source>
</evidence>
<dbReference type="InterPro" id="IPR011009">
    <property type="entry name" value="Kinase-like_dom_sf"/>
</dbReference>
<evidence type="ECO:0000256" key="1">
    <source>
        <dbReference type="ARBA" id="ARBA00022679"/>
    </source>
</evidence>
<gene>
    <name evidence="9" type="ORF">PVAR5_6184</name>
</gene>
<dbReference type="HOGENOM" id="CLU_018993_0_0_1"/>
<dbReference type="Pfam" id="PF00069">
    <property type="entry name" value="Pkinase"/>
    <property type="match status" value="2"/>
</dbReference>
<dbReference type="PANTHER" id="PTHR11042:SF195">
    <property type="entry name" value="KINASE, PUTATIVE (AFU_ORTHOLOGUE AFUA_2G16620)-RELATED"/>
    <property type="match status" value="1"/>
</dbReference>
<dbReference type="InterPro" id="IPR017441">
    <property type="entry name" value="Protein_kinase_ATP_BS"/>
</dbReference>
<keyword evidence="2 6" id="KW-0547">Nucleotide-binding</keyword>
<dbReference type="GO" id="GO:1990625">
    <property type="term" value="P:negative regulation of cytoplasmic translational initiation in response to stress"/>
    <property type="evidence" value="ECO:0007669"/>
    <property type="project" value="TreeGrafter"/>
</dbReference>
<keyword evidence="10" id="KW-1185">Reference proteome</keyword>
<feature type="compositionally biased region" description="Acidic residues" evidence="7">
    <location>
        <begin position="11"/>
        <end position="26"/>
    </location>
</feature>
<feature type="compositionally biased region" description="Low complexity" evidence="7">
    <location>
        <begin position="249"/>
        <end position="263"/>
    </location>
</feature>
<evidence type="ECO:0000256" key="2">
    <source>
        <dbReference type="ARBA" id="ARBA00022741"/>
    </source>
</evidence>
<feature type="binding site" evidence="6">
    <location>
        <position position="311"/>
    </location>
    <ligand>
        <name>ATP</name>
        <dbReference type="ChEBI" id="CHEBI:30616"/>
    </ligand>
</feature>
<dbReference type="InterPro" id="IPR000719">
    <property type="entry name" value="Prot_kinase_dom"/>
</dbReference>
<keyword evidence="4 6" id="KW-0067">ATP-binding</keyword>
<evidence type="ECO:0000313" key="9">
    <source>
        <dbReference type="EMBL" id="GAD97508.1"/>
    </source>
</evidence>
<dbReference type="EMBL" id="BAUL01000202">
    <property type="protein sequence ID" value="GAD97508.1"/>
    <property type="molecule type" value="Genomic_DNA"/>
</dbReference>
<keyword evidence="1" id="KW-0808">Transferase</keyword>
<dbReference type="Gene3D" id="3.30.200.20">
    <property type="entry name" value="Phosphorylase Kinase, domain 1"/>
    <property type="match status" value="1"/>
</dbReference>
<dbReference type="FunFam" id="3.30.200.20:FF:000787">
    <property type="entry name" value="Protein kinase, putative (AFU_orthologue AFUA_2G16620)"/>
    <property type="match status" value="1"/>
</dbReference>
<evidence type="ECO:0000256" key="4">
    <source>
        <dbReference type="ARBA" id="ARBA00022840"/>
    </source>
</evidence>
<dbReference type="Proteomes" id="UP000018001">
    <property type="component" value="Unassembled WGS sequence"/>
</dbReference>
<feature type="region of interest" description="Disordered" evidence="7">
    <location>
        <begin position="1"/>
        <end position="70"/>
    </location>
</feature>
<dbReference type="InterPro" id="IPR050339">
    <property type="entry name" value="CC_SR_Kinase"/>
</dbReference>
<sequence length="785" mass="86487">MSMFRSAADISDSDPESSSDDFEYEDPSPGRRSSDQSRYAAGERILGSLGSMAGSEPGSYEKTQDPEAAVEEDAVLDVDAEGHATLMTSALLEFYCMTRAADILNSQQGSHGRYTRESPEVQYLGRRMYAYKSQFLSSHGVLANGIDGDDWELTRQYYRDSLDVLGVSALEGMNLNGPLGPSTKGAIKNSPMPSQTQDKQLMASTAAHLQQPMAKESGAWDMKKRGFRGRTPGLVETRISFRGTPQPSPYLLSSSPAGLSLLDSPPPPQSPTRLSRYAVEFAEVRMLGRGSFGEVYHVRNHVDGQNYAIKKIPLSRRRLELLREGGLRQLEHIMKEIRTLARLDHTNVVRYYGAWVEQADGVANPRSLDGARGAGHEPSHTSSDSIGSLISSFGGSDDGDGIVFAEDSKSEATSDREQSFAESSRRRDSHATITSNRSKKSSAYVDDDDEDIESIPRNFDASSRGLMSTMGGSDGDIFTDGFSEDRSRLQIRPRPRYGSQVPAVILHIQMSLHPISLSTYLNPQSLRVPHGHSEQRRHCFHVIPSLKIILGILSGVEYLHAKGIVHRDLKPANIFLSFPEGKETTECRSCKHERATSTYSCLPRIGDFGLVADISHISDSNPETAVTSLQNNSKRLRHVGTEFYCPPIYPGTNKKENADYSSDNSPGADNPYVIDEKLDVFALGVILFELLYRLNTKMERQFVLADLTRGKNQTGRETGVLPSDFCAKVDCGDMAIQNGTSVADALSECIKGMVNPQPQKRWPCKDVRNCLECILSVVEKNLESS</sequence>
<dbReference type="PANTHER" id="PTHR11042">
    <property type="entry name" value="EUKARYOTIC TRANSLATION INITIATION FACTOR 2-ALPHA KINASE EIF2-ALPHA KINASE -RELATED"/>
    <property type="match status" value="1"/>
</dbReference>
<feature type="compositionally biased region" description="Basic and acidic residues" evidence="7">
    <location>
        <begin position="406"/>
        <end position="430"/>
    </location>
</feature>
<dbReference type="AlphaFoldDB" id="V5FZJ8"/>
<dbReference type="InterPro" id="IPR008271">
    <property type="entry name" value="Ser/Thr_kinase_AS"/>
</dbReference>